<dbReference type="SUPFAM" id="SSF75445">
    <property type="entry name" value="D-ribose-5-phosphate isomerase (RpiA), lid domain"/>
    <property type="match status" value="1"/>
</dbReference>
<proteinExistence type="predicted"/>
<accession>A0A2R7Y0J5</accession>
<gene>
    <name evidence="3" type="ORF">B9J98_08040</name>
</gene>
<dbReference type="EMBL" id="NDWU01000030">
    <property type="protein sequence ID" value="PUA31051.1"/>
    <property type="molecule type" value="Genomic_DNA"/>
</dbReference>
<keyword evidence="1 3" id="KW-0413">Isomerase</keyword>
<dbReference type="GO" id="GO:0004751">
    <property type="term" value="F:ribose-5-phosphate isomerase activity"/>
    <property type="evidence" value="ECO:0007669"/>
    <property type="project" value="UniProtKB-UniRule"/>
</dbReference>
<dbReference type="EC" id="5.3.1.6" evidence="2"/>
<dbReference type="Proteomes" id="UP000244066">
    <property type="component" value="Unassembled WGS sequence"/>
</dbReference>
<evidence type="ECO:0000256" key="2">
    <source>
        <dbReference type="NCBIfam" id="TIGR00021"/>
    </source>
</evidence>
<sequence>MAAILNLLSNEVSDDIVIGIGSGSTVEMLLRELGRLVKEKNLCIIVIPSSYRSHMLAIAEGLRTASLYEYSKLDLTIDSFDECDEENNAIKGGGAALTREKVIAHAAERVVYVADYSKMKRVLSMPVPLEVLPFAMPHVKNAVKRLGGELKLRYGTGKFGPVFSDNGNMIADADFGELKDPPRLEVELKRIAGVVEDGIFANVCHATYVGQQDGRVKRIEWK</sequence>
<dbReference type="PANTHER" id="PTHR11934">
    <property type="entry name" value="RIBOSE-5-PHOSPHATE ISOMERASE"/>
    <property type="match status" value="1"/>
</dbReference>
<dbReference type="PANTHER" id="PTHR11934:SF0">
    <property type="entry name" value="RIBOSE-5-PHOSPHATE ISOMERASE"/>
    <property type="match status" value="1"/>
</dbReference>
<dbReference type="Gene3D" id="3.40.50.1360">
    <property type="match status" value="1"/>
</dbReference>
<comment type="caution">
    <text evidence="3">The sequence shown here is derived from an EMBL/GenBank/DDBJ whole genome shotgun (WGS) entry which is preliminary data.</text>
</comment>
<dbReference type="GO" id="GO:0006014">
    <property type="term" value="P:D-ribose metabolic process"/>
    <property type="evidence" value="ECO:0007669"/>
    <property type="project" value="TreeGrafter"/>
</dbReference>
<dbReference type="SUPFAM" id="SSF100950">
    <property type="entry name" value="NagB/RpiA/CoA transferase-like"/>
    <property type="match status" value="1"/>
</dbReference>
<dbReference type="NCBIfam" id="NF001924">
    <property type="entry name" value="PRK00702.1"/>
    <property type="match status" value="1"/>
</dbReference>
<reference evidence="3 4" key="1">
    <citation type="submission" date="2017-04" db="EMBL/GenBank/DDBJ databases">
        <title>Draft Aigarchaeota genome from a New Zealand hot spring.</title>
        <authorList>
            <person name="Reysenbach A.-L."/>
            <person name="Donaho J.A."/>
            <person name="Gerhart J."/>
            <person name="Kelley J.F."/>
            <person name="Kouba K."/>
            <person name="Podar M."/>
            <person name="Stott M."/>
        </authorList>
    </citation>
    <scope>NUCLEOTIDE SEQUENCE [LARGE SCALE GENOMIC DNA]</scope>
    <source>
        <strain evidence="3">NZ13_MG1</strain>
    </source>
</reference>
<dbReference type="InterPro" id="IPR004788">
    <property type="entry name" value="Ribose5P_isomerase_type_A"/>
</dbReference>
<evidence type="ECO:0000256" key="1">
    <source>
        <dbReference type="ARBA" id="ARBA00023235"/>
    </source>
</evidence>
<name>A0A2R7Y0J5_9ARCH</name>
<evidence type="ECO:0000313" key="4">
    <source>
        <dbReference type="Proteomes" id="UP000244066"/>
    </source>
</evidence>
<dbReference type="GO" id="GO:0005829">
    <property type="term" value="C:cytosol"/>
    <property type="evidence" value="ECO:0007669"/>
    <property type="project" value="TreeGrafter"/>
</dbReference>
<organism evidence="3 4">
    <name type="scientific">Candidatus Terraquivivens tikiterensis</name>
    <dbReference type="NCBI Taxonomy" id="1980982"/>
    <lineage>
        <taxon>Archaea</taxon>
        <taxon>Nitrososphaerota</taxon>
        <taxon>Candidatus Wolframiiraptoraceae</taxon>
        <taxon>Candidatus Terraquivivens</taxon>
    </lineage>
</organism>
<evidence type="ECO:0000313" key="3">
    <source>
        <dbReference type="EMBL" id="PUA31051.1"/>
    </source>
</evidence>
<dbReference type="Pfam" id="PF06026">
    <property type="entry name" value="Rib_5-P_isom_A"/>
    <property type="match status" value="1"/>
</dbReference>
<dbReference type="GO" id="GO:0009052">
    <property type="term" value="P:pentose-phosphate shunt, non-oxidative branch"/>
    <property type="evidence" value="ECO:0007669"/>
    <property type="project" value="InterPro"/>
</dbReference>
<dbReference type="Gene3D" id="3.30.70.260">
    <property type="match status" value="1"/>
</dbReference>
<dbReference type="InterPro" id="IPR037171">
    <property type="entry name" value="NagB/RpiA_transferase-like"/>
</dbReference>
<dbReference type="CDD" id="cd01398">
    <property type="entry name" value="RPI_A"/>
    <property type="match status" value="1"/>
</dbReference>
<dbReference type="NCBIfam" id="TIGR00021">
    <property type="entry name" value="rpiA"/>
    <property type="match status" value="1"/>
</dbReference>
<dbReference type="AlphaFoldDB" id="A0A2R7Y0J5"/>
<protein>
    <recommendedName>
        <fullName evidence="2">Ribose 5-phosphate isomerase A</fullName>
        <ecNumber evidence="2">5.3.1.6</ecNumber>
    </recommendedName>
</protein>